<feature type="compositionally biased region" description="Basic residues" evidence="1">
    <location>
        <begin position="350"/>
        <end position="365"/>
    </location>
</feature>
<feature type="non-terminal residue" evidence="3">
    <location>
        <position position="1"/>
    </location>
</feature>
<sequence>TCEFVWNARNLDLQKNRETTITIGVYAEAPEGAAAASPGGERCSAGYNTPGTDEMVFQLETFIKFAEPISPPPPSPPPPNSTLNDMIIAPPPPPETDSYRVNTQQDEESTAEANSALDAVILGVAVGASMLVVCMAYYAVRATRLWKKTGRQWKEERRKSVKLTDMMRVPGNDDGSDVEEGDSKSRRGADWETNNPSYKKAKNRAKESSGMSLREKAKSKETGKDKKGDDGDEKGDGTDSKSVDSFMANLDKMAAQYRKALNPEEAAAEEKRKKYGVSPQVSHLESISRKYEELYKAKAALAKGGGADEDEHDSDDAEEAALRAKFKGISDDPEKTRDSTDEEPDERARSTCRRARSAWRRAHGL</sequence>
<feature type="compositionally biased region" description="Basic and acidic residues" evidence="1">
    <location>
        <begin position="181"/>
        <end position="190"/>
    </location>
</feature>
<comment type="caution">
    <text evidence="3">The sequence shown here is derived from an EMBL/GenBank/DDBJ whole genome shotgun (WGS) entry which is preliminary data.</text>
</comment>
<feature type="region of interest" description="Disordered" evidence="1">
    <location>
        <begin position="301"/>
        <end position="365"/>
    </location>
</feature>
<accession>A0AAE0FFP3</accession>
<evidence type="ECO:0000256" key="2">
    <source>
        <dbReference type="SAM" id="Phobius"/>
    </source>
</evidence>
<evidence type="ECO:0000313" key="4">
    <source>
        <dbReference type="Proteomes" id="UP001190700"/>
    </source>
</evidence>
<keyword evidence="2" id="KW-1133">Transmembrane helix</keyword>
<proteinExistence type="predicted"/>
<feature type="region of interest" description="Disordered" evidence="1">
    <location>
        <begin position="263"/>
        <end position="284"/>
    </location>
</feature>
<feature type="region of interest" description="Disordered" evidence="1">
    <location>
        <begin position="90"/>
        <end position="111"/>
    </location>
</feature>
<organism evidence="3 4">
    <name type="scientific">Cymbomonas tetramitiformis</name>
    <dbReference type="NCBI Taxonomy" id="36881"/>
    <lineage>
        <taxon>Eukaryota</taxon>
        <taxon>Viridiplantae</taxon>
        <taxon>Chlorophyta</taxon>
        <taxon>Pyramimonadophyceae</taxon>
        <taxon>Pyramimonadales</taxon>
        <taxon>Pyramimonadaceae</taxon>
        <taxon>Cymbomonas</taxon>
    </lineage>
</organism>
<name>A0AAE0FFP3_9CHLO</name>
<reference evidence="3 4" key="1">
    <citation type="journal article" date="2015" name="Genome Biol. Evol.">
        <title>Comparative Genomics of a Bacterivorous Green Alga Reveals Evolutionary Causalities and Consequences of Phago-Mixotrophic Mode of Nutrition.</title>
        <authorList>
            <person name="Burns J.A."/>
            <person name="Paasch A."/>
            <person name="Narechania A."/>
            <person name="Kim E."/>
        </authorList>
    </citation>
    <scope>NUCLEOTIDE SEQUENCE [LARGE SCALE GENOMIC DNA]</scope>
    <source>
        <strain evidence="3 4">PLY_AMNH</strain>
    </source>
</reference>
<feature type="transmembrane region" description="Helical" evidence="2">
    <location>
        <begin position="119"/>
        <end position="140"/>
    </location>
</feature>
<dbReference type="AlphaFoldDB" id="A0AAE0FFP3"/>
<keyword evidence="2" id="KW-0472">Membrane</keyword>
<feature type="compositionally biased region" description="Acidic residues" evidence="1">
    <location>
        <begin position="307"/>
        <end position="319"/>
    </location>
</feature>
<dbReference type="EMBL" id="LGRX02019123">
    <property type="protein sequence ID" value="KAK3258956.1"/>
    <property type="molecule type" value="Genomic_DNA"/>
</dbReference>
<keyword evidence="4" id="KW-1185">Reference proteome</keyword>
<feature type="region of interest" description="Disordered" evidence="1">
    <location>
        <begin position="164"/>
        <end position="247"/>
    </location>
</feature>
<gene>
    <name evidence="3" type="ORF">CYMTET_32022</name>
</gene>
<feature type="compositionally biased region" description="Basic and acidic residues" evidence="1">
    <location>
        <begin position="213"/>
        <end position="242"/>
    </location>
</feature>
<protein>
    <submittedName>
        <fullName evidence="3">Uncharacterized protein</fullName>
    </submittedName>
</protein>
<dbReference type="Proteomes" id="UP001190700">
    <property type="component" value="Unassembled WGS sequence"/>
</dbReference>
<keyword evidence="2" id="KW-0812">Transmembrane</keyword>
<evidence type="ECO:0000256" key="1">
    <source>
        <dbReference type="SAM" id="MobiDB-lite"/>
    </source>
</evidence>
<feature type="compositionally biased region" description="Basic and acidic residues" evidence="1">
    <location>
        <begin position="328"/>
        <end position="339"/>
    </location>
</feature>
<evidence type="ECO:0000313" key="3">
    <source>
        <dbReference type="EMBL" id="KAK3258956.1"/>
    </source>
</evidence>